<sequence length="119" mass="12837">MKKARYFPLLLGSLLLMALSGCKKETPQLSLNILPDNVTMEVGETRTLPFEVQSPVYLSGRNCLVKNADVVHVRSDLDDALTVEALCEGEATVTLEVAYQGSKASDSVDILVVPPSEGD</sequence>
<dbReference type="RefSeq" id="WP_021659881.1">
    <property type="nucleotide sequence ID" value="NZ_FQVY01000001.1"/>
</dbReference>
<evidence type="ECO:0000313" key="5">
    <source>
        <dbReference type="Proteomes" id="UP000474718"/>
    </source>
</evidence>
<keyword evidence="1" id="KW-0732">Signal</keyword>
<evidence type="ECO:0000256" key="1">
    <source>
        <dbReference type="SAM" id="SignalP"/>
    </source>
</evidence>
<comment type="caution">
    <text evidence="3">The sequence shown here is derived from an EMBL/GenBank/DDBJ whole genome shotgun (WGS) entry which is preliminary data.</text>
</comment>
<reference evidence="3" key="1">
    <citation type="submission" date="2016-11" db="EMBL/GenBank/DDBJ databases">
        <authorList>
            <person name="Varghese N."/>
            <person name="Submissions S."/>
        </authorList>
    </citation>
    <scope>NUCLEOTIDE SEQUENCE</scope>
    <source>
        <strain evidence="3">DSM 4029</strain>
    </source>
</reference>
<reference evidence="2 5" key="3">
    <citation type="journal article" date="2019" name="Nat. Med.">
        <title>A library of human gut bacterial isolates paired with longitudinal multiomics data enables mechanistic microbiome research.</title>
        <authorList>
            <person name="Poyet M."/>
            <person name="Groussin M."/>
            <person name="Gibbons S.M."/>
            <person name="Avila-Pacheco J."/>
            <person name="Jiang X."/>
            <person name="Kearney S.M."/>
            <person name="Perrotta A.R."/>
            <person name="Berdy B."/>
            <person name="Zhao S."/>
            <person name="Lieberman T.D."/>
            <person name="Swanson P.K."/>
            <person name="Smith M."/>
            <person name="Roesemann S."/>
            <person name="Alexander J.E."/>
            <person name="Rich S.A."/>
            <person name="Livny J."/>
            <person name="Vlamakis H."/>
            <person name="Clish C."/>
            <person name="Bullock K."/>
            <person name="Deik A."/>
            <person name="Scott J."/>
            <person name="Pierce K.A."/>
            <person name="Xavier R.J."/>
            <person name="Alm E.J."/>
        </authorList>
    </citation>
    <scope>NUCLEOTIDE SEQUENCE [LARGE SCALE GENOMIC DNA]</scope>
    <source>
        <strain evidence="2 5">BIOML-A2</strain>
    </source>
</reference>
<organism evidence="3 4">
    <name type="scientific">Bittarella massiliensis</name>
    <name type="common">ex Durand et al. 2017</name>
    <dbReference type="NCBI Taxonomy" id="1720313"/>
    <lineage>
        <taxon>Bacteria</taxon>
        <taxon>Bacillati</taxon>
        <taxon>Bacillota</taxon>
        <taxon>Clostridia</taxon>
        <taxon>Eubacteriales</taxon>
        <taxon>Oscillospiraceae</taxon>
        <taxon>Bittarella (ex Durand et al. 2017)</taxon>
    </lineage>
</organism>
<gene>
    <name evidence="2" type="ORF">GT747_07260</name>
    <name evidence="3" type="ORF">SAMN05444424_0658</name>
</gene>
<proteinExistence type="predicted"/>
<dbReference type="Proteomes" id="UP000474718">
    <property type="component" value="Unassembled WGS sequence"/>
</dbReference>
<evidence type="ECO:0000313" key="2">
    <source>
        <dbReference type="EMBL" id="MZL69555.1"/>
    </source>
</evidence>
<evidence type="ECO:0000313" key="3">
    <source>
        <dbReference type="EMBL" id="SHF78156.1"/>
    </source>
</evidence>
<feature type="chain" id="PRO_5043040324" description="BIG2 domain-containing protein" evidence="1">
    <location>
        <begin position="19"/>
        <end position="119"/>
    </location>
</feature>
<keyword evidence="5" id="KW-1185">Reference proteome</keyword>
<name>A0AAQ1MBV9_9FIRM</name>
<dbReference type="PROSITE" id="PS51257">
    <property type="entry name" value="PROKAR_LIPOPROTEIN"/>
    <property type="match status" value="1"/>
</dbReference>
<feature type="signal peptide" evidence="1">
    <location>
        <begin position="1"/>
        <end position="18"/>
    </location>
</feature>
<dbReference type="AlphaFoldDB" id="A0AAQ1MBV9"/>
<evidence type="ECO:0000313" key="4">
    <source>
        <dbReference type="Proteomes" id="UP000184089"/>
    </source>
</evidence>
<dbReference type="EMBL" id="FQVY01000001">
    <property type="protein sequence ID" value="SHF78156.1"/>
    <property type="molecule type" value="Genomic_DNA"/>
</dbReference>
<accession>A0AAQ1MBV9</accession>
<dbReference type="EMBL" id="WWVX01000004">
    <property type="protein sequence ID" value="MZL69555.1"/>
    <property type="molecule type" value="Genomic_DNA"/>
</dbReference>
<reference evidence="4" key="2">
    <citation type="submission" date="2016-11" db="EMBL/GenBank/DDBJ databases">
        <authorList>
            <person name="Jaros S."/>
            <person name="Januszkiewicz K."/>
            <person name="Wedrychowicz H."/>
        </authorList>
    </citation>
    <scope>NUCLEOTIDE SEQUENCE [LARGE SCALE GENOMIC DNA]</scope>
    <source>
        <strain evidence="4">DSM 4029</strain>
    </source>
</reference>
<dbReference type="Proteomes" id="UP000184089">
    <property type="component" value="Unassembled WGS sequence"/>
</dbReference>
<evidence type="ECO:0008006" key="6">
    <source>
        <dbReference type="Google" id="ProtNLM"/>
    </source>
</evidence>
<protein>
    <recommendedName>
        <fullName evidence="6">BIG2 domain-containing protein</fullName>
    </recommendedName>
</protein>